<evidence type="ECO:0000256" key="5">
    <source>
        <dbReference type="ARBA" id="ARBA00023136"/>
    </source>
</evidence>
<dbReference type="GO" id="GO:0036462">
    <property type="term" value="P:TRAIL-activated apoptotic signaling pathway"/>
    <property type="evidence" value="ECO:0007669"/>
    <property type="project" value="TreeGrafter"/>
</dbReference>
<dbReference type="SUPFAM" id="SSF47986">
    <property type="entry name" value="DEATH domain"/>
    <property type="match status" value="1"/>
</dbReference>
<feature type="domain" description="Death" evidence="13">
    <location>
        <begin position="363"/>
        <end position="427"/>
    </location>
</feature>
<evidence type="ECO:0000256" key="4">
    <source>
        <dbReference type="ARBA" id="ARBA00022737"/>
    </source>
</evidence>
<feature type="region of interest" description="Disordered" evidence="10">
    <location>
        <begin position="216"/>
        <end position="334"/>
    </location>
</feature>
<dbReference type="PANTHER" id="PTHR46330">
    <property type="entry name" value="TUMOR NECROSIS FACTOR RECEPTOR SUPERFAMILY MEMBER 10B"/>
    <property type="match status" value="1"/>
</dbReference>
<keyword evidence="16" id="KW-1185">Reference proteome</keyword>
<dbReference type="GO" id="GO:0043065">
    <property type="term" value="P:positive regulation of apoptotic process"/>
    <property type="evidence" value="ECO:0007669"/>
    <property type="project" value="TreeGrafter"/>
</dbReference>
<feature type="compositionally biased region" description="Basic and acidic residues" evidence="10">
    <location>
        <begin position="222"/>
        <end position="235"/>
    </location>
</feature>
<dbReference type="OrthoDB" id="8848202at2759"/>
<feature type="disulfide bond" evidence="9">
    <location>
        <begin position="99"/>
        <end position="112"/>
    </location>
</feature>
<evidence type="ECO:0000256" key="7">
    <source>
        <dbReference type="ARBA" id="ARBA00023170"/>
    </source>
</evidence>
<accession>A0A7J6BUM5</accession>
<keyword evidence="11" id="KW-0812">Transmembrane</keyword>
<name>A0A7J6BUM5_9TELE</name>
<protein>
    <submittedName>
        <fullName evidence="15">Uncharacterized protein</fullName>
    </submittedName>
</protein>
<keyword evidence="6 9" id="KW-1015">Disulfide bond</keyword>
<keyword evidence="4" id="KW-0677">Repeat</keyword>
<evidence type="ECO:0000256" key="3">
    <source>
        <dbReference type="ARBA" id="ARBA00022729"/>
    </source>
</evidence>
<dbReference type="PROSITE" id="PS50017">
    <property type="entry name" value="DEATH_DOMAIN"/>
    <property type="match status" value="1"/>
</dbReference>
<gene>
    <name evidence="15" type="ORF">G5714_020737</name>
</gene>
<dbReference type="InterPro" id="IPR034024">
    <property type="entry name" value="TNFRSF10_N"/>
</dbReference>
<dbReference type="AlphaFoldDB" id="A0A7J6BUM5"/>
<dbReference type="SMART" id="SM00208">
    <property type="entry name" value="TNFR"/>
    <property type="match status" value="3"/>
</dbReference>
<dbReference type="CDD" id="cd10580">
    <property type="entry name" value="TNFRSF10"/>
    <property type="match status" value="1"/>
</dbReference>
<feature type="signal peptide" evidence="12">
    <location>
        <begin position="1"/>
        <end position="25"/>
    </location>
</feature>
<dbReference type="InterPro" id="IPR001368">
    <property type="entry name" value="TNFR/NGFR_Cys_rich_reg"/>
</dbReference>
<feature type="chain" id="PRO_5029652776" evidence="12">
    <location>
        <begin position="26"/>
        <end position="436"/>
    </location>
</feature>
<keyword evidence="8" id="KW-0325">Glycoprotein</keyword>
<dbReference type="Pfam" id="PF00020">
    <property type="entry name" value="TNFR_c6"/>
    <property type="match status" value="2"/>
</dbReference>
<evidence type="ECO:0000259" key="13">
    <source>
        <dbReference type="PROSITE" id="PS50017"/>
    </source>
</evidence>
<dbReference type="PANTHER" id="PTHR46330:SF6">
    <property type="entry name" value="HEMATOPOIETIC DEATH RECEPTOR-RELATED"/>
    <property type="match status" value="1"/>
</dbReference>
<reference evidence="15 16" key="1">
    <citation type="submission" date="2020-04" db="EMBL/GenBank/DDBJ databases">
        <title>Chromosome-level genome assembly of a cyprinid fish Onychostoma macrolepis by integration of Nanopore Sequencing, Bionano and Hi-C technology.</title>
        <authorList>
            <person name="Wang D."/>
        </authorList>
    </citation>
    <scope>NUCLEOTIDE SEQUENCE [LARGE SCALE GENOMIC DNA]</scope>
    <source>
        <strain evidence="15">SWU-2019</strain>
        <tissue evidence="15">Muscle</tissue>
    </source>
</reference>
<evidence type="ECO:0000256" key="1">
    <source>
        <dbReference type="ARBA" id="ARBA00004370"/>
    </source>
</evidence>
<sequence length="436" mass="48526">MDKSTTMKVMVPIIVALIHVGHGAAELGFAGDLQNRTARQLNCMENQEYPHIGFCCKNCEAGTYVKQKCSSDQEKGICAPCEKGTYAEHPTGMDQCLQCSQCHRDQIVVAECTETSNTKCECKPSTFCLPDEPCEVCKKCAKCKADEEEVSHCTATSNTKCRKRNSPPTEGPTDKPSASDSTVTTAVVILVLFLLIIPIVVGMIFFYKRRQRQLSDTPGDLNDVKISIDEHPRSEEEQENSRNAGLEIEVGQRPESRPLLTQETQETGTKSIPVEDEDRGLGDSLPNTTSSSQTSLSALPPAVYNEESPRSSPPAPRQTDTVTEPWARDDGPPRRLVPLLGEEESLSKSFDLFDTLDVRYHNKFFRSIGVSDNAIKVAETQHPVDKVYDLLRVWMQKEGLRANINTLLQALLDLDQRYSAEHIASKAVERGYYKYE</sequence>
<comment type="subcellular location">
    <subcellularLocation>
        <location evidence="1">Membrane</location>
    </subcellularLocation>
</comment>
<feature type="domain" description="TNFR-Cys" evidence="14">
    <location>
        <begin position="121"/>
        <end position="161"/>
    </location>
</feature>
<feature type="disulfide bond" evidence="9">
    <location>
        <begin position="143"/>
        <end position="161"/>
    </location>
</feature>
<comment type="caution">
    <text evidence="15">The sequence shown here is derived from an EMBL/GenBank/DDBJ whole genome shotgun (WGS) entry which is preliminary data.</text>
</comment>
<dbReference type="PROSITE" id="PS50050">
    <property type="entry name" value="TNFR_NGFR_2"/>
    <property type="match status" value="2"/>
</dbReference>
<dbReference type="InterPro" id="IPR000488">
    <property type="entry name" value="Death_dom"/>
</dbReference>
<dbReference type="InterPro" id="IPR052491">
    <property type="entry name" value="TNFRSF10"/>
</dbReference>
<dbReference type="Gene3D" id="1.10.533.10">
    <property type="entry name" value="Death Domain, Fas"/>
    <property type="match status" value="1"/>
</dbReference>
<evidence type="ECO:0000256" key="11">
    <source>
        <dbReference type="SAM" id="Phobius"/>
    </source>
</evidence>
<evidence type="ECO:0000256" key="6">
    <source>
        <dbReference type="ARBA" id="ARBA00023157"/>
    </source>
</evidence>
<keyword evidence="3 12" id="KW-0732">Signal</keyword>
<dbReference type="GO" id="GO:0009986">
    <property type="term" value="C:cell surface"/>
    <property type="evidence" value="ECO:0007669"/>
    <property type="project" value="TreeGrafter"/>
</dbReference>
<feature type="disulfide bond" evidence="9">
    <location>
        <begin position="102"/>
        <end position="120"/>
    </location>
</feature>
<evidence type="ECO:0000256" key="12">
    <source>
        <dbReference type="SAM" id="SignalP"/>
    </source>
</evidence>
<evidence type="ECO:0000259" key="14">
    <source>
        <dbReference type="PROSITE" id="PS50050"/>
    </source>
</evidence>
<dbReference type="Proteomes" id="UP000579812">
    <property type="component" value="Unassembled WGS sequence"/>
</dbReference>
<evidence type="ECO:0000256" key="9">
    <source>
        <dbReference type="PROSITE-ProRule" id="PRU00206"/>
    </source>
</evidence>
<organism evidence="15 16">
    <name type="scientific">Onychostoma macrolepis</name>
    <dbReference type="NCBI Taxonomy" id="369639"/>
    <lineage>
        <taxon>Eukaryota</taxon>
        <taxon>Metazoa</taxon>
        <taxon>Chordata</taxon>
        <taxon>Craniata</taxon>
        <taxon>Vertebrata</taxon>
        <taxon>Euteleostomi</taxon>
        <taxon>Actinopterygii</taxon>
        <taxon>Neopterygii</taxon>
        <taxon>Teleostei</taxon>
        <taxon>Ostariophysi</taxon>
        <taxon>Cypriniformes</taxon>
        <taxon>Cyprinidae</taxon>
        <taxon>Acrossocheilinae</taxon>
        <taxon>Onychostoma</taxon>
    </lineage>
</organism>
<evidence type="ECO:0000256" key="8">
    <source>
        <dbReference type="ARBA" id="ARBA00023180"/>
    </source>
</evidence>
<dbReference type="FunFam" id="1.10.533.10:FF:000098">
    <property type="entry name" value="Hematopoietic death receptor"/>
    <property type="match status" value="1"/>
</dbReference>
<feature type="repeat" description="TNFR-Cys" evidence="9">
    <location>
        <begin position="80"/>
        <end position="120"/>
    </location>
</feature>
<evidence type="ECO:0000256" key="2">
    <source>
        <dbReference type="ARBA" id="ARBA00022703"/>
    </source>
</evidence>
<feature type="compositionally biased region" description="Low complexity" evidence="10">
    <location>
        <begin position="284"/>
        <end position="301"/>
    </location>
</feature>
<proteinExistence type="predicted"/>
<keyword evidence="7" id="KW-0675">Receptor</keyword>
<feature type="disulfide bond" evidence="9">
    <location>
        <begin position="140"/>
        <end position="153"/>
    </location>
</feature>
<feature type="domain" description="TNFR-Cys" evidence="14">
    <location>
        <begin position="80"/>
        <end position="120"/>
    </location>
</feature>
<dbReference type="SUPFAM" id="SSF57586">
    <property type="entry name" value="TNF receptor-like"/>
    <property type="match status" value="2"/>
</dbReference>
<dbReference type="EMBL" id="JAAMOB010000021">
    <property type="protein sequence ID" value="KAF4098707.1"/>
    <property type="molecule type" value="Genomic_DNA"/>
</dbReference>
<evidence type="ECO:0000313" key="16">
    <source>
        <dbReference type="Proteomes" id="UP000579812"/>
    </source>
</evidence>
<evidence type="ECO:0000256" key="10">
    <source>
        <dbReference type="SAM" id="MobiDB-lite"/>
    </source>
</evidence>
<dbReference type="Gene3D" id="2.10.50.10">
    <property type="entry name" value="Tumor Necrosis Factor Receptor, subunit A, domain 2"/>
    <property type="match status" value="2"/>
</dbReference>
<feature type="compositionally biased region" description="Polar residues" evidence="10">
    <location>
        <begin position="259"/>
        <end position="270"/>
    </location>
</feature>
<feature type="region of interest" description="Disordered" evidence="10">
    <location>
        <begin position="158"/>
        <end position="180"/>
    </location>
</feature>
<dbReference type="GO" id="GO:0005886">
    <property type="term" value="C:plasma membrane"/>
    <property type="evidence" value="ECO:0007669"/>
    <property type="project" value="TreeGrafter"/>
</dbReference>
<evidence type="ECO:0000313" key="15">
    <source>
        <dbReference type="EMBL" id="KAF4098707.1"/>
    </source>
</evidence>
<keyword evidence="11" id="KW-1133">Transmembrane helix</keyword>
<feature type="disulfide bond" evidence="9">
    <location>
        <begin position="81"/>
        <end position="96"/>
    </location>
</feature>
<feature type="disulfide bond" evidence="9">
    <location>
        <begin position="122"/>
        <end position="137"/>
    </location>
</feature>
<dbReference type="Pfam" id="PF00531">
    <property type="entry name" value="Death"/>
    <property type="match status" value="1"/>
</dbReference>
<keyword evidence="2" id="KW-0053">Apoptosis</keyword>
<feature type="repeat" description="TNFR-Cys" evidence="9">
    <location>
        <begin position="121"/>
        <end position="161"/>
    </location>
</feature>
<feature type="transmembrane region" description="Helical" evidence="11">
    <location>
        <begin position="186"/>
        <end position="207"/>
    </location>
</feature>
<keyword evidence="5 11" id="KW-0472">Membrane</keyword>
<dbReference type="InterPro" id="IPR011029">
    <property type="entry name" value="DEATH-like_dom_sf"/>
</dbReference>